<dbReference type="EMBL" id="CP003364">
    <property type="protein sequence ID" value="AGA29282.1"/>
    <property type="molecule type" value="Genomic_DNA"/>
</dbReference>
<sequence>MKRLRRSIATMFLAGFVMGCDGGGASSEPTPQQKDPGAAAAEAKKLMGGGGMAPGPIKKAPAKKS</sequence>
<keyword evidence="2" id="KW-0732">Signal</keyword>
<dbReference type="AlphaFoldDB" id="L0DJ36"/>
<reference evidence="3 4" key="1">
    <citation type="submission" date="2012-02" db="EMBL/GenBank/DDBJ databases">
        <title>Complete sequence of chromosome of Singulisphaera acidiphila DSM 18658.</title>
        <authorList>
            <consortium name="US DOE Joint Genome Institute (JGI-PGF)"/>
            <person name="Lucas S."/>
            <person name="Copeland A."/>
            <person name="Lapidus A."/>
            <person name="Glavina del Rio T."/>
            <person name="Dalin E."/>
            <person name="Tice H."/>
            <person name="Bruce D."/>
            <person name="Goodwin L."/>
            <person name="Pitluck S."/>
            <person name="Peters L."/>
            <person name="Ovchinnikova G."/>
            <person name="Chertkov O."/>
            <person name="Kyrpides N."/>
            <person name="Mavromatis K."/>
            <person name="Ivanova N."/>
            <person name="Brettin T."/>
            <person name="Detter J.C."/>
            <person name="Han C."/>
            <person name="Larimer F."/>
            <person name="Land M."/>
            <person name="Hauser L."/>
            <person name="Markowitz V."/>
            <person name="Cheng J.-F."/>
            <person name="Hugenholtz P."/>
            <person name="Woyke T."/>
            <person name="Wu D."/>
            <person name="Tindall B."/>
            <person name="Pomrenke H."/>
            <person name="Brambilla E."/>
            <person name="Klenk H.-P."/>
            <person name="Eisen J.A."/>
        </authorList>
    </citation>
    <scope>NUCLEOTIDE SEQUENCE [LARGE SCALE GENOMIC DNA]</scope>
    <source>
        <strain evidence="4">ATCC BAA-1392 / DSM 18658 / VKM B-2454 / MOB10</strain>
    </source>
</reference>
<gene>
    <name evidence="3" type="ordered locus">Sinac_5130</name>
</gene>
<dbReference type="PROSITE" id="PS51257">
    <property type="entry name" value="PROKAR_LIPOPROTEIN"/>
    <property type="match status" value="1"/>
</dbReference>
<dbReference type="RefSeq" id="WP_015248386.1">
    <property type="nucleotide sequence ID" value="NC_019892.1"/>
</dbReference>
<proteinExistence type="predicted"/>
<evidence type="ECO:0008006" key="5">
    <source>
        <dbReference type="Google" id="ProtNLM"/>
    </source>
</evidence>
<dbReference type="HOGENOM" id="CLU_2847482_0_0_0"/>
<evidence type="ECO:0000313" key="4">
    <source>
        <dbReference type="Proteomes" id="UP000010798"/>
    </source>
</evidence>
<feature type="signal peptide" evidence="2">
    <location>
        <begin position="1"/>
        <end position="19"/>
    </location>
</feature>
<feature type="chain" id="PRO_5003940308" description="Lipoprotein" evidence="2">
    <location>
        <begin position="20"/>
        <end position="65"/>
    </location>
</feature>
<evidence type="ECO:0000313" key="3">
    <source>
        <dbReference type="EMBL" id="AGA29282.1"/>
    </source>
</evidence>
<name>L0DJ36_SINAD</name>
<protein>
    <recommendedName>
        <fullName evidence="5">Lipoprotein</fullName>
    </recommendedName>
</protein>
<evidence type="ECO:0000256" key="2">
    <source>
        <dbReference type="SAM" id="SignalP"/>
    </source>
</evidence>
<dbReference type="KEGG" id="saci:Sinac_5130"/>
<dbReference type="Proteomes" id="UP000010798">
    <property type="component" value="Chromosome"/>
</dbReference>
<evidence type="ECO:0000256" key="1">
    <source>
        <dbReference type="SAM" id="MobiDB-lite"/>
    </source>
</evidence>
<feature type="region of interest" description="Disordered" evidence="1">
    <location>
        <begin position="21"/>
        <end position="65"/>
    </location>
</feature>
<organism evidence="3 4">
    <name type="scientific">Singulisphaera acidiphila (strain ATCC BAA-1392 / DSM 18658 / VKM B-2454 / MOB10)</name>
    <dbReference type="NCBI Taxonomy" id="886293"/>
    <lineage>
        <taxon>Bacteria</taxon>
        <taxon>Pseudomonadati</taxon>
        <taxon>Planctomycetota</taxon>
        <taxon>Planctomycetia</taxon>
        <taxon>Isosphaerales</taxon>
        <taxon>Isosphaeraceae</taxon>
        <taxon>Singulisphaera</taxon>
    </lineage>
</organism>
<accession>L0DJ36</accession>
<keyword evidence="4" id="KW-1185">Reference proteome</keyword>